<proteinExistence type="predicted"/>
<comment type="caution">
    <text evidence="1">The sequence shown here is derived from an EMBL/GenBank/DDBJ whole genome shotgun (WGS) entry which is preliminary data.</text>
</comment>
<reference evidence="1" key="1">
    <citation type="submission" date="2016-05" db="EMBL/GenBank/DDBJ databases">
        <title>Microbial consortia oxidize butane by reversing methanogenesis.</title>
        <authorList>
            <person name="Laso-Perez R."/>
            <person name="Richter M."/>
            <person name="Wegener G."/>
            <person name="Musat F."/>
        </authorList>
    </citation>
    <scope>NUCLEOTIDE SEQUENCE [LARGE SCALE GENOMIC DNA]</scope>
    <source>
        <strain evidence="1">BOX1</strain>
    </source>
</reference>
<evidence type="ECO:0000313" key="2">
    <source>
        <dbReference type="Proteomes" id="UP000185779"/>
    </source>
</evidence>
<sequence length="36" mass="3810">MPDAIVTINTASTDAARRGGIILFTNPLIIILNGEQ</sequence>
<name>A0A1F2P5V9_9EURY</name>
<dbReference type="EMBL" id="LYOR01000002">
    <property type="protein sequence ID" value="OFV66554.1"/>
    <property type="molecule type" value="Genomic_DNA"/>
</dbReference>
<protein>
    <submittedName>
        <fullName evidence="1">Uncharacterized protein</fullName>
    </submittedName>
</protein>
<keyword evidence="2" id="KW-1185">Reference proteome</keyword>
<evidence type="ECO:0000313" key="1">
    <source>
        <dbReference type="EMBL" id="OFV66554.1"/>
    </source>
</evidence>
<dbReference type="AlphaFoldDB" id="A0A1F2P5V9"/>
<gene>
    <name evidence="1" type="ORF">SBU_000521</name>
</gene>
<accession>A0A1F2P5V9</accession>
<organism evidence="1 2">
    <name type="scientific">Candidatus Syntropharchaeum butanivorans</name>
    <dbReference type="NCBI Taxonomy" id="1839936"/>
    <lineage>
        <taxon>Archaea</taxon>
        <taxon>Methanobacteriati</taxon>
        <taxon>Methanobacteriota</taxon>
        <taxon>Stenosarchaea group</taxon>
        <taxon>Methanomicrobia</taxon>
        <taxon>Methanosarcinales</taxon>
        <taxon>ANME-2 cluster</taxon>
        <taxon>Candidatus Syntropharchaeum</taxon>
    </lineage>
</organism>
<dbReference type="Proteomes" id="UP000185779">
    <property type="component" value="Unassembled WGS sequence"/>
</dbReference>